<sequence>MNDYLKKYMSAPIQGADTTLKKRKKKRPAQPSHGETTRIVDEEEDDWTRMQRNEDDHNDDAPVVVDPEEEEALRRAEAESAFRSDAWETIREGTGRRSPSASPPPTTRRRRSPSPSPGPESPQKRARRSPTPSPPPDKSTNLKLSDGRSAGLQTGAAVKADAERRLAEQKAAFAARPAAETGRDAPTVHRDKLGRKVDIAAQKAELLEARRKREAEEERNMKWGTGLVQHEKQLADAKKLAEEANAPLAVYADNAERNRELAERDRWGDPMAFMLAKSKAKKKEVRPKYNGPPPPPNRFGIAPGYRWDGVDRSNGFERKWFLEQNRAGATKLEAYKWSTEDM</sequence>
<proteinExistence type="inferred from homology"/>
<evidence type="ECO:0000256" key="2">
    <source>
        <dbReference type="SAM" id="MobiDB-lite"/>
    </source>
</evidence>
<reference evidence="3" key="1">
    <citation type="submission" date="2020-05" db="EMBL/GenBank/DDBJ databases">
        <title>Phylogenomic resolution of chytrid fungi.</title>
        <authorList>
            <person name="Stajich J.E."/>
            <person name="Amses K."/>
            <person name="Simmons R."/>
            <person name="Seto K."/>
            <person name="Myers J."/>
            <person name="Bonds A."/>
            <person name="Quandt C.A."/>
            <person name="Barry K."/>
            <person name="Liu P."/>
            <person name="Grigoriev I."/>
            <person name="Longcore J.E."/>
            <person name="James T.Y."/>
        </authorList>
    </citation>
    <scope>NUCLEOTIDE SEQUENCE</scope>
    <source>
        <strain evidence="3">JEL0379</strain>
    </source>
</reference>
<feature type="region of interest" description="Disordered" evidence="2">
    <location>
        <begin position="278"/>
        <end position="304"/>
    </location>
</feature>
<dbReference type="GO" id="GO:0000398">
    <property type="term" value="P:mRNA splicing, via spliceosome"/>
    <property type="evidence" value="ECO:0007669"/>
    <property type="project" value="TreeGrafter"/>
</dbReference>
<feature type="compositionally biased region" description="Basic and acidic residues" evidence="2">
    <location>
        <begin position="181"/>
        <end position="196"/>
    </location>
</feature>
<name>A0AAD5TH69_9FUNG</name>
<dbReference type="InterPro" id="IPR051112">
    <property type="entry name" value="CWC26_splicing_factor"/>
</dbReference>
<dbReference type="Pfam" id="PF09736">
    <property type="entry name" value="Bud13"/>
    <property type="match status" value="1"/>
</dbReference>
<accession>A0AAD5TH69</accession>
<evidence type="ECO:0000313" key="4">
    <source>
        <dbReference type="Proteomes" id="UP001212152"/>
    </source>
</evidence>
<feature type="compositionally biased region" description="Basic and acidic residues" evidence="2">
    <location>
        <begin position="72"/>
        <end position="95"/>
    </location>
</feature>
<evidence type="ECO:0000313" key="3">
    <source>
        <dbReference type="EMBL" id="KAJ3176429.1"/>
    </source>
</evidence>
<protein>
    <submittedName>
        <fullName evidence="3">Bud site selection protein</fullName>
    </submittedName>
</protein>
<dbReference type="GO" id="GO:0005684">
    <property type="term" value="C:U2-type spliceosomal complex"/>
    <property type="evidence" value="ECO:0007669"/>
    <property type="project" value="TreeGrafter"/>
</dbReference>
<gene>
    <name evidence="3" type="primary">BUD13</name>
    <name evidence="3" type="ORF">HDU87_005298</name>
</gene>
<evidence type="ECO:0000256" key="1">
    <source>
        <dbReference type="ARBA" id="ARBA00011069"/>
    </source>
</evidence>
<dbReference type="Proteomes" id="UP001212152">
    <property type="component" value="Unassembled WGS sequence"/>
</dbReference>
<comment type="similarity">
    <text evidence="1">Belongs to the CWC26 family.</text>
</comment>
<feature type="region of interest" description="Disordered" evidence="2">
    <location>
        <begin position="1"/>
        <end position="196"/>
    </location>
</feature>
<dbReference type="EMBL" id="JADGJQ010000041">
    <property type="protein sequence ID" value="KAJ3176429.1"/>
    <property type="molecule type" value="Genomic_DNA"/>
</dbReference>
<organism evidence="3 4">
    <name type="scientific">Geranomyces variabilis</name>
    <dbReference type="NCBI Taxonomy" id="109894"/>
    <lineage>
        <taxon>Eukaryota</taxon>
        <taxon>Fungi</taxon>
        <taxon>Fungi incertae sedis</taxon>
        <taxon>Chytridiomycota</taxon>
        <taxon>Chytridiomycota incertae sedis</taxon>
        <taxon>Chytridiomycetes</taxon>
        <taxon>Spizellomycetales</taxon>
        <taxon>Powellomycetaceae</taxon>
        <taxon>Geranomyces</taxon>
    </lineage>
</organism>
<dbReference type="PANTHER" id="PTHR31809:SF0">
    <property type="entry name" value="BUD13 HOMOLOG"/>
    <property type="match status" value="1"/>
</dbReference>
<keyword evidence="4" id="KW-1185">Reference proteome</keyword>
<dbReference type="GO" id="GO:0070274">
    <property type="term" value="C:RES complex"/>
    <property type="evidence" value="ECO:0007669"/>
    <property type="project" value="TreeGrafter"/>
</dbReference>
<dbReference type="InterPro" id="IPR018609">
    <property type="entry name" value="Bud13"/>
</dbReference>
<comment type="caution">
    <text evidence="3">The sequence shown here is derived from an EMBL/GenBank/DDBJ whole genome shotgun (WGS) entry which is preliminary data.</text>
</comment>
<dbReference type="GO" id="GO:0003723">
    <property type="term" value="F:RNA binding"/>
    <property type="evidence" value="ECO:0007669"/>
    <property type="project" value="TreeGrafter"/>
</dbReference>
<dbReference type="AlphaFoldDB" id="A0AAD5TH69"/>
<dbReference type="PANTHER" id="PTHR31809">
    <property type="entry name" value="BUD13 HOMOLOG"/>
    <property type="match status" value="1"/>
</dbReference>